<dbReference type="AlphaFoldDB" id="A0A8S9T958"/>
<dbReference type="Proteomes" id="UP000029738">
    <property type="component" value="Unassembled WGS sequence"/>
</dbReference>
<feature type="region of interest" description="Disordered" evidence="1">
    <location>
        <begin position="1"/>
        <end position="32"/>
    </location>
</feature>
<reference evidence="2" key="2">
    <citation type="submission" date="2019-11" db="EMBL/GenBank/DDBJ databases">
        <title>Improved Assembly of Tolypothrix boutellei genome.</title>
        <authorList>
            <person name="Sarangi A.N."/>
            <person name="Mukherjee M."/>
            <person name="Ghosh S."/>
            <person name="Singh D."/>
            <person name="Das A."/>
            <person name="Kant S."/>
            <person name="Prusty A."/>
            <person name="Tripathy S."/>
        </authorList>
    </citation>
    <scope>NUCLEOTIDE SEQUENCE</scope>
    <source>
        <strain evidence="2">VB521301</strain>
    </source>
</reference>
<dbReference type="EMBL" id="JHEG04000001">
    <property type="protein sequence ID" value="KAF3888162.1"/>
    <property type="molecule type" value="Genomic_DNA"/>
</dbReference>
<dbReference type="RefSeq" id="WP_162002282.1">
    <property type="nucleotide sequence ID" value="NZ_JHEG04000001.1"/>
</dbReference>
<evidence type="ECO:0000313" key="3">
    <source>
        <dbReference type="Proteomes" id="UP000029738"/>
    </source>
</evidence>
<accession>A0A8S9T958</accession>
<sequence>MAAQRGLSINAPTSHIPSHATPPIDPASAGGRLRLLSHSSKPVRTIAAIAPNSSPTNQAKGSNSNIHVQPNLMNAW</sequence>
<protein>
    <submittedName>
        <fullName evidence="2">Uncharacterized protein</fullName>
    </submittedName>
</protein>
<evidence type="ECO:0000313" key="2">
    <source>
        <dbReference type="EMBL" id="KAF3888162.1"/>
    </source>
</evidence>
<reference evidence="2" key="1">
    <citation type="journal article" date="2015" name="Genome Announc.">
        <title>Draft Genome Sequence of Tolypothrix boutellei Strain VB521301.</title>
        <authorList>
            <person name="Chandrababunaidu M.M."/>
            <person name="Singh D."/>
            <person name="Sen D."/>
            <person name="Bhan S."/>
            <person name="Das S."/>
            <person name="Gupta A."/>
            <person name="Adhikary S.P."/>
            <person name="Tripathy S."/>
        </authorList>
    </citation>
    <scope>NUCLEOTIDE SEQUENCE</scope>
    <source>
        <strain evidence="2">VB521301</strain>
    </source>
</reference>
<feature type="region of interest" description="Disordered" evidence="1">
    <location>
        <begin position="51"/>
        <end position="76"/>
    </location>
</feature>
<comment type="caution">
    <text evidence="2">The sequence shown here is derived from an EMBL/GenBank/DDBJ whole genome shotgun (WGS) entry which is preliminary data.</text>
</comment>
<keyword evidence="3" id="KW-1185">Reference proteome</keyword>
<evidence type="ECO:0000256" key="1">
    <source>
        <dbReference type="SAM" id="MobiDB-lite"/>
    </source>
</evidence>
<name>A0A8S9T958_9CYAN</name>
<organism evidence="2 3">
    <name type="scientific">Tolypothrix bouteillei VB521301</name>
    <dbReference type="NCBI Taxonomy" id="1479485"/>
    <lineage>
        <taxon>Bacteria</taxon>
        <taxon>Bacillati</taxon>
        <taxon>Cyanobacteriota</taxon>
        <taxon>Cyanophyceae</taxon>
        <taxon>Nostocales</taxon>
        <taxon>Tolypothrichaceae</taxon>
        <taxon>Tolypothrix</taxon>
    </lineage>
</organism>
<proteinExistence type="predicted"/>
<gene>
    <name evidence="2" type="ORF">DA73_0400023715</name>
</gene>